<reference evidence="1" key="2">
    <citation type="journal article" date="2015" name="Fish Shellfish Immunol.">
        <title>Early steps in the European eel (Anguilla anguilla)-Vibrio vulnificus interaction in the gills: Role of the RtxA13 toxin.</title>
        <authorList>
            <person name="Callol A."/>
            <person name="Pajuelo D."/>
            <person name="Ebbesson L."/>
            <person name="Teles M."/>
            <person name="MacKenzie S."/>
            <person name="Amaro C."/>
        </authorList>
    </citation>
    <scope>NUCLEOTIDE SEQUENCE</scope>
</reference>
<evidence type="ECO:0000313" key="1">
    <source>
        <dbReference type="EMBL" id="JAH79119.1"/>
    </source>
</evidence>
<dbReference type="EMBL" id="GBXM01029458">
    <property type="protein sequence ID" value="JAH79119.1"/>
    <property type="molecule type" value="Transcribed_RNA"/>
</dbReference>
<organism evidence="1">
    <name type="scientific">Anguilla anguilla</name>
    <name type="common">European freshwater eel</name>
    <name type="synonym">Muraena anguilla</name>
    <dbReference type="NCBI Taxonomy" id="7936"/>
    <lineage>
        <taxon>Eukaryota</taxon>
        <taxon>Metazoa</taxon>
        <taxon>Chordata</taxon>
        <taxon>Craniata</taxon>
        <taxon>Vertebrata</taxon>
        <taxon>Euteleostomi</taxon>
        <taxon>Actinopterygii</taxon>
        <taxon>Neopterygii</taxon>
        <taxon>Teleostei</taxon>
        <taxon>Anguilliformes</taxon>
        <taxon>Anguillidae</taxon>
        <taxon>Anguilla</taxon>
    </lineage>
</organism>
<accession>A0A0E9VLW2</accession>
<proteinExistence type="predicted"/>
<protein>
    <submittedName>
        <fullName evidence="1">Uncharacterized protein</fullName>
    </submittedName>
</protein>
<reference evidence="1" key="1">
    <citation type="submission" date="2014-11" db="EMBL/GenBank/DDBJ databases">
        <authorList>
            <person name="Amaro Gonzalez C."/>
        </authorList>
    </citation>
    <scope>NUCLEOTIDE SEQUENCE</scope>
</reference>
<dbReference type="AlphaFoldDB" id="A0A0E9VLW2"/>
<sequence length="30" mass="3680">MKTYFDWLQHDSFYLSHSKQLENVSLHTSH</sequence>
<name>A0A0E9VLW2_ANGAN</name>